<dbReference type="Gene3D" id="3.20.20.140">
    <property type="entry name" value="Metal-dependent hydrolases"/>
    <property type="match status" value="1"/>
</dbReference>
<gene>
    <name evidence="3" type="ORF">Y10_22610</name>
</gene>
<evidence type="ECO:0000259" key="2">
    <source>
        <dbReference type="Pfam" id="PF01979"/>
    </source>
</evidence>
<dbReference type="InterPro" id="IPR006680">
    <property type="entry name" value="Amidohydro-rel"/>
</dbReference>
<comment type="caution">
    <text evidence="3">The sequence shown here is derived from an EMBL/GenBank/DDBJ whole genome shotgun (WGS) entry which is preliminary data.</text>
</comment>
<evidence type="ECO:0000313" key="3">
    <source>
        <dbReference type="EMBL" id="GLB49893.1"/>
    </source>
</evidence>
<dbReference type="Pfam" id="PF01979">
    <property type="entry name" value="Amidohydro_1"/>
    <property type="match status" value="1"/>
</dbReference>
<organism evidence="3 4">
    <name type="scientific">Neptunitalea lumnitzerae</name>
    <dbReference type="NCBI Taxonomy" id="2965509"/>
    <lineage>
        <taxon>Bacteria</taxon>
        <taxon>Pseudomonadati</taxon>
        <taxon>Bacteroidota</taxon>
        <taxon>Flavobacteriia</taxon>
        <taxon>Flavobacteriales</taxon>
        <taxon>Flavobacteriaceae</taxon>
        <taxon>Neptunitalea</taxon>
    </lineage>
</organism>
<dbReference type="SUPFAM" id="SSF51338">
    <property type="entry name" value="Composite domain of metallo-dependent hydrolases"/>
    <property type="match status" value="1"/>
</dbReference>
<dbReference type="Proteomes" id="UP001143543">
    <property type="component" value="Unassembled WGS sequence"/>
</dbReference>
<accession>A0ABQ5MKI4</accession>
<sequence length="439" mass="48421">MTIMKKHIYTLLLLLAVISITKAQQTPAEKQSQRILIMNATAHIGNGKVIENSYVAFENGKITLVTDATKTKIDPTQYDEKIDATGKHVYPGFIVCNSTLGLVEIDAVKASDDESELGDLNPNIRSLIAYNTESKVIETMRPNGILAGQITPRGGRISGTSSIVQFDAWNWEDAALKKDDGIHMNWPNSLTRGKWWLGEDPTLKPNKKYAKIIADLKIYFEKAKVYNLEKAATRNLPFEAMQGLFTEKQTLYINANGAREIMDAVNFAKDAGIHKIVIIGGNEATKISDFLIENNIPVIVTRPHSLPSAEDDNVKEPYKLAAELANKGVVVSIDPNGDMERMNSRNLPFYAGTCAAYGLDKEDALSLITLNAAKILGVEDTMGTLESGKDATLFISEGDALDMRTNILSKAFIQGRAISLETHQTELYHRYNQKINGSN</sequence>
<dbReference type="EMBL" id="BRVO01000002">
    <property type="protein sequence ID" value="GLB49893.1"/>
    <property type="molecule type" value="Genomic_DNA"/>
</dbReference>
<dbReference type="InterPro" id="IPR011059">
    <property type="entry name" value="Metal-dep_hydrolase_composite"/>
</dbReference>
<keyword evidence="4" id="KW-1185">Reference proteome</keyword>
<dbReference type="PANTHER" id="PTHR43135">
    <property type="entry name" value="ALPHA-D-RIBOSE 1-METHYLPHOSPHONATE 5-TRIPHOSPHATE DIPHOSPHATASE"/>
    <property type="match status" value="1"/>
</dbReference>
<evidence type="ECO:0000313" key="4">
    <source>
        <dbReference type="Proteomes" id="UP001143543"/>
    </source>
</evidence>
<name>A0ABQ5MKI4_9FLAO</name>
<reference evidence="3" key="1">
    <citation type="submission" date="2022-07" db="EMBL/GenBank/DDBJ databases">
        <title>Taxonomy of Novel Oxalotrophic and Methylotrophic Bacteria.</title>
        <authorList>
            <person name="Sahin N."/>
            <person name="Tani A."/>
        </authorList>
    </citation>
    <scope>NUCLEOTIDE SEQUENCE</scope>
    <source>
        <strain evidence="3">Y10</strain>
    </source>
</reference>
<protein>
    <submittedName>
        <fullName evidence="3">Amidohydrolase</fullName>
    </submittedName>
</protein>
<feature type="signal peptide" evidence="1">
    <location>
        <begin position="1"/>
        <end position="23"/>
    </location>
</feature>
<feature type="chain" id="PRO_5045559704" evidence="1">
    <location>
        <begin position="24"/>
        <end position="439"/>
    </location>
</feature>
<dbReference type="InterPro" id="IPR051781">
    <property type="entry name" value="Metallo-dep_Hydrolase"/>
</dbReference>
<feature type="domain" description="Amidohydrolase-related" evidence="2">
    <location>
        <begin position="306"/>
        <end position="400"/>
    </location>
</feature>
<dbReference type="InterPro" id="IPR032466">
    <property type="entry name" value="Metal_Hydrolase"/>
</dbReference>
<dbReference type="SUPFAM" id="SSF51556">
    <property type="entry name" value="Metallo-dependent hydrolases"/>
    <property type="match status" value="1"/>
</dbReference>
<proteinExistence type="predicted"/>
<dbReference type="PANTHER" id="PTHR43135:SF3">
    <property type="entry name" value="ALPHA-D-RIBOSE 1-METHYLPHOSPHONATE 5-TRIPHOSPHATE DIPHOSPHATASE"/>
    <property type="match status" value="1"/>
</dbReference>
<keyword evidence="1" id="KW-0732">Signal</keyword>
<evidence type="ECO:0000256" key="1">
    <source>
        <dbReference type="SAM" id="SignalP"/>
    </source>
</evidence>